<gene>
    <name evidence="2" type="ORF">Rumeso_04091</name>
</gene>
<reference evidence="2 3" key="1">
    <citation type="submission" date="2013-02" db="EMBL/GenBank/DDBJ databases">
        <authorList>
            <person name="Fiebig A."/>
            <person name="Goeker M."/>
            <person name="Klenk H.-P.P."/>
        </authorList>
    </citation>
    <scope>NUCLEOTIDE SEQUENCE [LARGE SCALE GENOMIC DNA]</scope>
    <source>
        <strain evidence="2 3">DSM 19309</strain>
    </source>
</reference>
<dbReference type="Gene3D" id="2.40.50.140">
    <property type="entry name" value="Nucleic acid-binding proteins"/>
    <property type="match status" value="1"/>
</dbReference>
<evidence type="ECO:0000313" key="3">
    <source>
        <dbReference type="Proteomes" id="UP000019666"/>
    </source>
</evidence>
<comment type="caution">
    <text evidence="2">The sequence shown here is derived from an EMBL/GenBank/DDBJ whole genome shotgun (WGS) entry which is preliminary data.</text>
</comment>
<dbReference type="Pfam" id="PF08402">
    <property type="entry name" value="TOBE_2"/>
    <property type="match status" value="1"/>
</dbReference>
<sequence length="113" mass="12048">MNVLPARVEGAVAHLDAGTVPLAQGYGHLAGTVEIGVRPEFVRLSAAEGLPVVIRRVEDVGRHRIVRADLGGRPLNVVVGEGEALSPDMTRVVFDPAHVGVFANGWRVEDPLR</sequence>
<evidence type="ECO:0000313" key="2">
    <source>
        <dbReference type="EMBL" id="EYD74406.1"/>
    </source>
</evidence>
<dbReference type="EMBL" id="AOSK01000116">
    <property type="protein sequence ID" value="EYD74406.1"/>
    <property type="molecule type" value="Genomic_DNA"/>
</dbReference>
<keyword evidence="3" id="KW-1185">Reference proteome</keyword>
<name>A0A017HJ75_9RHOB</name>
<dbReference type="SUPFAM" id="SSF50331">
    <property type="entry name" value="MOP-like"/>
    <property type="match status" value="1"/>
</dbReference>
<protein>
    <submittedName>
        <fullName evidence="2">Glycerol-3-phosphate ABC transporter, ATP-binding protein UgpC</fullName>
    </submittedName>
</protein>
<dbReference type="InterPro" id="IPR012340">
    <property type="entry name" value="NA-bd_OB-fold"/>
</dbReference>
<dbReference type="InterPro" id="IPR013611">
    <property type="entry name" value="Transp-assoc_OB_typ2"/>
</dbReference>
<accession>A0A017HJ75</accession>
<dbReference type="Proteomes" id="UP000019666">
    <property type="component" value="Unassembled WGS sequence"/>
</dbReference>
<dbReference type="Gene3D" id="2.40.50.100">
    <property type="match status" value="1"/>
</dbReference>
<evidence type="ECO:0000259" key="1">
    <source>
        <dbReference type="Pfam" id="PF08402"/>
    </source>
</evidence>
<dbReference type="GO" id="GO:0022857">
    <property type="term" value="F:transmembrane transporter activity"/>
    <property type="evidence" value="ECO:0007669"/>
    <property type="project" value="InterPro"/>
</dbReference>
<dbReference type="GO" id="GO:0043190">
    <property type="term" value="C:ATP-binding cassette (ABC) transporter complex"/>
    <property type="evidence" value="ECO:0007669"/>
    <property type="project" value="InterPro"/>
</dbReference>
<dbReference type="AlphaFoldDB" id="A0A017HJ75"/>
<keyword evidence="2" id="KW-0547">Nucleotide-binding</keyword>
<feature type="domain" description="Transport-associated OB type 2" evidence="1">
    <location>
        <begin position="35"/>
        <end position="102"/>
    </location>
</feature>
<proteinExistence type="predicted"/>
<organism evidence="2 3">
    <name type="scientific">Rubellimicrobium mesophilum DSM 19309</name>
    <dbReference type="NCBI Taxonomy" id="442562"/>
    <lineage>
        <taxon>Bacteria</taxon>
        <taxon>Pseudomonadati</taxon>
        <taxon>Pseudomonadota</taxon>
        <taxon>Alphaproteobacteria</taxon>
        <taxon>Rhodobacterales</taxon>
        <taxon>Roseobacteraceae</taxon>
        <taxon>Rubellimicrobium</taxon>
    </lineage>
</organism>
<dbReference type="HOGENOM" id="CLU_2131686_0_0_5"/>
<dbReference type="GO" id="GO:0005524">
    <property type="term" value="F:ATP binding"/>
    <property type="evidence" value="ECO:0007669"/>
    <property type="project" value="UniProtKB-KW"/>
</dbReference>
<keyword evidence="2" id="KW-0067">ATP-binding</keyword>
<dbReference type="InterPro" id="IPR008995">
    <property type="entry name" value="Mo/tungstate-bd_C_term_dom"/>
</dbReference>
<dbReference type="STRING" id="442562.Rumeso_04091"/>